<dbReference type="EC" id="2.1.1.80" evidence="2"/>
<dbReference type="PRINTS" id="PR00996">
    <property type="entry name" value="CHERMTFRASE"/>
</dbReference>
<keyword evidence="5" id="KW-0949">S-adenosyl-L-methionine</keyword>
<dbReference type="InterPro" id="IPR000780">
    <property type="entry name" value="CheR_MeTrfase"/>
</dbReference>
<dbReference type="AlphaFoldDB" id="B9M1Z3"/>
<keyword evidence="3 7" id="KW-0489">Methyltransferase</keyword>
<dbReference type="STRING" id="316067.Geob_0927"/>
<keyword evidence="8" id="KW-1185">Reference proteome</keyword>
<dbReference type="SUPFAM" id="SSF47757">
    <property type="entry name" value="Chemotaxis receptor methyltransferase CheR, N-terminal domain"/>
    <property type="match status" value="1"/>
</dbReference>
<evidence type="ECO:0000259" key="6">
    <source>
        <dbReference type="PROSITE" id="PS50123"/>
    </source>
</evidence>
<dbReference type="Pfam" id="PF03705">
    <property type="entry name" value="CheR_N"/>
    <property type="match status" value="1"/>
</dbReference>
<dbReference type="InterPro" id="IPR050903">
    <property type="entry name" value="Bact_Chemotaxis_MeTrfase"/>
</dbReference>
<accession>B9M1Z3</accession>
<dbReference type="InterPro" id="IPR022642">
    <property type="entry name" value="CheR_C"/>
</dbReference>
<evidence type="ECO:0000256" key="3">
    <source>
        <dbReference type="ARBA" id="ARBA00022603"/>
    </source>
</evidence>
<evidence type="ECO:0000313" key="7">
    <source>
        <dbReference type="EMBL" id="ACM19289.1"/>
    </source>
</evidence>
<name>B9M1Z3_GEODF</name>
<dbReference type="PANTHER" id="PTHR24422:SF19">
    <property type="entry name" value="CHEMOTAXIS PROTEIN METHYLTRANSFERASE"/>
    <property type="match status" value="1"/>
</dbReference>
<dbReference type="Gene3D" id="3.40.50.150">
    <property type="entry name" value="Vaccinia Virus protein VP39"/>
    <property type="match status" value="1"/>
</dbReference>
<proteinExistence type="predicted"/>
<organism evidence="7 8">
    <name type="scientific">Geotalea daltonii (strain DSM 22248 / JCM 15807 / FRC-32)</name>
    <name type="common">Geobacter daltonii</name>
    <dbReference type="NCBI Taxonomy" id="316067"/>
    <lineage>
        <taxon>Bacteria</taxon>
        <taxon>Pseudomonadati</taxon>
        <taxon>Thermodesulfobacteriota</taxon>
        <taxon>Desulfuromonadia</taxon>
        <taxon>Geobacterales</taxon>
        <taxon>Geobacteraceae</taxon>
        <taxon>Geotalea</taxon>
    </lineage>
</organism>
<sequence>MTLPSAFNGADLVKPDANPKEDIDLAEDTPLDISPESFGTIGKVLKSLKGFNLDCYKDKCIKRRIGIRVRATHCKTAEDYCDLLLGSEVELELLYKVLTIHVSQFFRNPLTFRKIKEEIIPQLIQQCKNRDHRELRLWSVGCASGEEPYSLAIILKEHFQEDLQDLNVSILATDVDADTLQAARAGVYGEDRMAEVPDPVKTRYFKQVGSKYHLLPDIKEMVTFRQSDLFDPSSYAVSDLILCRNVLIYFERSQQQKIMAGFATVLEQGGFLVLGKSETLFGPSRELFNTVCPIERIYRAV</sequence>
<dbReference type="HOGENOM" id="CLU_025854_1_1_7"/>
<dbReference type="Pfam" id="PF01739">
    <property type="entry name" value="CheR"/>
    <property type="match status" value="1"/>
</dbReference>
<comment type="catalytic activity">
    <reaction evidence="1">
        <text>L-glutamyl-[protein] + S-adenosyl-L-methionine = [protein]-L-glutamate 5-O-methyl ester + S-adenosyl-L-homocysteine</text>
        <dbReference type="Rhea" id="RHEA:24452"/>
        <dbReference type="Rhea" id="RHEA-COMP:10208"/>
        <dbReference type="Rhea" id="RHEA-COMP:10311"/>
        <dbReference type="ChEBI" id="CHEBI:29973"/>
        <dbReference type="ChEBI" id="CHEBI:57856"/>
        <dbReference type="ChEBI" id="CHEBI:59789"/>
        <dbReference type="ChEBI" id="CHEBI:82795"/>
        <dbReference type="EC" id="2.1.1.80"/>
    </reaction>
</comment>
<dbReference type="eggNOG" id="COG1352">
    <property type="taxonomic scope" value="Bacteria"/>
</dbReference>
<dbReference type="SMART" id="SM00138">
    <property type="entry name" value="MeTrc"/>
    <property type="match status" value="1"/>
</dbReference>
<evidence type="ECO:0000256" key="5">
    <source>
        <dbReference type="ARBA" id="ARBA00022691"/>
    </source>
</evidence>
<evidence type="ECO:0000256" key="2">
    <source>
        <dbReference type="ARBA" id="ARBA00012534"/>
    </source>
</evidence>
<dbReference type="PROSITE" id="PS50123">
    <property type="entry name" value="CHER"/>
    <property type="match status" value="1"/>
</dbReference>
<protein>
    <recommendedName>
        <fullName evidence="2">protein-glutamate O-methyltransferase</fullName>
        <ecNumber evidence="2">2.1.1.80</ecNumber>
    </recommendedName>
</protein>
<evidence type="ECO:0000256" key="4">
    <source>
        <dbReference type="ARBA" id="ARBA00022679"/>
    </source>
</evidence>
<dbReference type="RefSeq" id="WP_012646018.1">
    <property type="nucleotide sequence ID" value="NC_011979.1"/>
</dbReference>
<reference evidence="7 8" key="1">
    <citation type="submission" date="2009-01" db="EMBL/GenBank/DDBJ databases">
        <title>Complete sequence of Geobacter sp. FRC-32.</title>
        <authorList>
            <consortium name="US DOE Joint Genome Institute"/>
            <person name="Lucas S."/>
            <person name="Copeland A."/>
            <person name="Lapidus A."/>
            <person name="Glavina del Rio T."/>
            <person name="Dalin E."/>
            <person name="Tice H."/>
            <person name="Bruce D."/>
            <person name="Goodwin L."/>
            <person name="Pitluck S."/>
            <person name="Saunders E."/>
            <person name="Brettin T."/>
            <person name="Detter J.C."/>
            <person name="Han C."/>
            <person name="Larimer F."/>
            <person name="Land M."/>
            <person name="Hauser L."/>
            <person name="Kyrpides N."/>
            <person name="Ovchinnikova G."/>
            <person name="Kostka J."/>
            <person name="Richardson P."/>
        </authorList>
    </citation>
    <scope>NUCLEOTIDE SEQUENCE [LARGE SCALE GENOMIC DNA]</scope>
    <source>
        <strain evidence="8">DSM 22248 / JCM 15807 / FRC-32</strain>
    </source>
</reference>
<dbReference type="GO" id="GO:0032259">
    <property type="term" value="P:methylation"/>
    <property type="evidence" value="ECO:0007669"/>
    <property type="project" value="UniProtKB-KW"/>
</dbReference>
<feature type="domain" description="CheR-type methyltransferase" evidence="6">
    <location>
        <begin position="26"/>
        <end position="290"/>
    </location>
</feature>
<dbReference type="SUPFAM" id="SSF53335">
    <property type="entry name" value="S-adenosyl-L-methionine-dependent methyltransferases"/>
    <property type="match status" value="1"/>
</dbReference>
<dbReference type="KEGG" id="geo:Geob_0927"/>
<dbReference type="Proteomes" id="UP000007721">
    <property type="component" value="Chromosome"/>
</dbReference>
<dbReference type="Gene3D" id="1.10.155.10">
    <property type="entry name" value="Chemotaxis receptor methyltransferase CheR, N-terminal domain"/>
    <property type="match status" value="1"/>
</dbReference>
<dbReference type="PANTHER" id="PTHR24422">
    <property type="entry name" value="CHEMOTAXIS PROTEIN METHYLTRANSFERASE"/>
    <property type="match status" value="1"/>
</dbReference>
<dbReference type="GO" id="GO:0008983">
    <property type="term" value="F:protein-glutamate O-methyltransferase activity"/>
    <property type="evidence" value="ECO:0007669"/>
    <property type="project" value="UniProtKB-EC"/>
</dbReference>
<dbReference type="InterPro" id="IPR036804">
    <property type="entry name" value="CheR_N_sf"/>
</dbReference>
<evidence type="ECO:0000256" key="1">
    <source>
        <dbReference type="ARBA" id="ARBA00001541"/>
    </source>
</evidence>
<gene>
    <name evidence="7" type="primary">cheR44H</name>
    <name evidence="7" type="ordered locus">Geob_0927</name>
</gene>
<dbReference type="EMBL" id="CP001390">
    <property type="protein sequence ID" value="ACM19289.1"/>
    <property type="molecule type" value="Genomic_DNA"/>
</dbReference>
<dbReference type="InterPro" id="IPR022641">
    <property type="entry name" value="CheR_N"/>
</dbReference>
<dbReference type="InterPro" id="IPR029063">
    <property type="entry name" value="SAM-dependent_MTases_sf"/>
</dbReference>
<keyword evidence="4 7" id="KW-0808">Transferase</keyword>
<evidence type="ECO:0000313" key="8">
    <source>
        <dbReference type="Proteomes" id="UP000007721"/>
    </source>
</evidence>